<feature type="transmembrane region" description="Helical" evidence="1">
    <location>
        <begin position="339"/>
        <end position="367"/>
    </location>
</feature>
<feature type="transmembrane region" description="Helical" evidence="1">
    <location>
        <begin position="57"/>
        <end position="76"/>
    </location>
</feature>
<accession>A0A9X7A045</accession>
<keyword evidence="1" id="KW-0812">Transmembrane</keyword>
<reference evidence="2 3" key="1">
    <citation type="submission" date="2017-09" db="EMBL/GenBank/DDBJ databases">
        <title>Large-scale bioinformatics analysis of Bacillus genomes uncovers conserved roles of natural products in bacterial physiology.</title>
        <authorList>
            <consortium name="Agbiome Team Llc"/>
            <person name="Bleich R.M."/>
            <person name="Grubbs K.J."/>
            <person name="Santa Maria K.C."/>
            <person name="Allen S.E."/>
            <person name="Farag S."/>
            <person name="Shank E.A."/>
            <person name="Bowers A."/>
        </authorList>
    </citation>
    <scope>NUCLEOTIDE SEQUENCE [LARGE SCALE GENOMIC DNA]</scope>
    <source>
        <strain evidence="2 3">AFS083741</strain>
    </source>
</reference>
<organism evidence="2 3">
    <name type="scientific">Bacillus cereus</name>
    <dbReference type="NCBI Taxonomy" id="1396"/>
    <lineage>
        <taxon>Bacteria</taxon>
        <taxon>Bacillati</taxon>
        <taxon>Bacillota</taxon>
        <taxon>Bacilli</taxon>
        <taxon>Bacillales</taxon>
        <taxon>Bacillaceae</taxon>
        <taxon>Bacillus</taxon>
        <taxon>Bacillus cereus group</taxon>
    </lineage>
</organism>
<feature type="transmembrane region" description="Helical" evidence="1">
    <location>
        <begin position="179"/>
        <end position="212"/>
    </location>
</feature>
<protein>
    <recommendedName>
        <fullName evidence="4">Oligosaccharide repeat unit polymerase</fullName>
    </recommendedName>
</protein>
<proteinExistence type="predicted"/>
<keyword evidence="1" id="KW-0472">Membrane</keyword>
<sequence>MGQILVLLCISLLIIFSLILEKNKLTPFFITLLSTIQILLGYYYLDLLSLNNSSWMIYLGNIIIFILGYFSFRFILGTNMKLNIEEIGNDLTKTGFNVKDHTTHIIFVTIIIMFTMYHFIVGGIPILSNSIEVDRFAFSSSGLFGIPGRIFLFGLPFILIYVSYYDKQINNSYSKKLKVIVWIAFILFKLLSGFKGAILDIIILFVFIKAFLNQPLKVKNIFTFRSVLLLFSGVIFAAFISSFYSSLSLNGLEDIFRYLLARLTQIAAEASYYVINNLHFFESPYSYQYNDFAYFINKYFHIQMTGDREVFPIDKIVSSMLNNTPLSEYNFIVPVTVGAFAGLVLDFGIIGGYFGMFLIGSIYYYLFINCLKAKSPFKGASLGIILYQFHVYILNGGLVYTLINTSVIILFLFMLKILSQIIAHIIIGAARKS</sequence>
<dbReference type="AlphaFoldDB" id="A0A9X7A045"/>
<feature type="transmembrane region" description="Helical" evidence="1">
    <location>
        <begin position="379"/>
        <end position="403"/>
    </location>
</feature>
<dbReference type="EMBL" id="NUWJ01000074">
    <property type="protein sequence ID" value="PFK21276.1"/>
    <property type="molecule type" value="Genomic_DNA"/>
</dbReference>
<gene>
    <name evidence="2" type="ORF">COI98_09005</name>
</gene>
<evidence type="ECO:0000313" key="3">
    <source>
        <dbReference type="Proteomes" id="UP000224413"/>
    </source>
</evidence>
<dbReference type="Proteomes" id="UP000224413">
    <property type="component" value="Unassembled WGS sequence"/>
</dbReference>
<feature type="transmembrane region" description="Helical" evidence="1">
    <location>
        <begin position="105"/>
        <end position="124"/>
    </location>
</feature>
<feature type="transmembrane region" description="Helical" evidence="1">
    <location>
        <begin position="409"/>
        <end position="430"/>
    </location>
</feature>
<evidence type="ECO:0000313" key="2">
    <source>
        <dbReference type="EMBL" id="PFK21276.1"/>
    </source>
</evidence>
<name>A0A9X7A045_BACCE</name>
<evidence type="ECO:0008006" key="4">
    <source>
        <dbReference type="Google" id="ProtNLM"/>
    </source>
</evidence>
<feature type="transmembrane region" description="Helical" evidence="1">
    <location>
        <begin position="27"/>
        <end position="45"/>
    </location>
</feature>
<feature type="transmembrane region" description="Helical" evidence="1">
    <location>
        <begin position="136"/>
        <end position="159"/>
    </location>
</feature>
<feature type="transmembrane region" description="Helical" evidence="1">
    <location>
        <begin position="224"/>
        <end position="244"/>
    </location>
</feature>
<keyword evidence="1" id="KW-1133">Transmembrane helix</keyword>
<evidence type="ECO:0000256" key="1">
    <source>
        <dbReference type="SAM" id="Phobius"/>
    </source>
</evidence>
<dbReference type="RefSeq" id="WP_098583158.1">
    <property type="nucleotide sequence ID" value="NZ_NUWJ01000074.1"/>
</dbReference>
<comment type="caution">
    <text evidence="2">The sequence shown here is derived from an EMBL/GenBank/DDBJ whole genome shotgun (WGS) entry which is preliminary data.</text>
</comment>